<evidence type="ECO:0000256" key="4">
    <source>
        <dbReference type="ARBA" id="ARBA00023002"/>
    </source>
</evidence>
<evidence type="ECO:0000259" key="8">
    <source>
        <dbReference type="Pfam" id="PF04116"/>
    </source>
</evidence>
<keyword evidence="6 7" id="KW-0472">Membrane</keyword>
<evidence type="ECO:0000256" key="3">
    <source>
        <dbReference type="ARBA" id="ARBA00022989"/>
    </source>
</evidence>
<name>A0A421D9R3_9EURO</name>
<keyword evidence="2 7" id="KW-0812">Transmembrane</keyword>
<dbReference type="Gene3D" id="2.30.60.10">
    <property type="entry name" value="Cyanovirin-N"/>
    <property type="match status" value="1"/>
</dbReference>
<dbReference type="Pfam" id="PF08881">
    <property type="entry name" value="CVNH"/>
    <property type="match status" value="1"/>
</dbReference>
<evidence type="ECO:0000256" key="2">
    <source>
        <dbReference type="ARBA" id="ARBA00022692"/>
    </source>
</evidence>
<dbReference type="GO" id="GO:0005506">
    <property type="term" value="F:iron ion binding"/>
    <property type="evidence" value="ECO:0007669"/>
    <property type="project" value="InterPro"/>
</dbReference>
<keyword evidence="11" id="KW-1185">Reference proteome</keyword>
<dbReference type="InterPro" id="IPR011058">
    <property type="entry name" value="Cyanovirin-N"/>
</dbReference>
<comment type="subcellular location">
    <subcellularLocation>
        <location evidence="1">Membrane</location>
    </subcellularLocation>
</comment>
<evidence type="ECO:0000256" key="7">
    <source>
        <dbReference type="SAM" id="Phobius"/>
    </source>
</evidence>
<dbReference type="EMBL" id="NIDN02000042">
    <property type="protein sequence ID" value="RLL98918.1"/>
    <property type="molecule type" value="Genomic_DNA"/>
</dbReference>
<dbReference type="SUPFAM" id="SSF56281">
    <property type="entry name" value="Metallo-hydrolase/oxidoreductase"/>
    <property type="match status" value="1"/>
</dbReference>
<dbReference type="SUPFAM" id="SSF51322">
    <property type="entry name" value="Cyanovirin-N"/>
    <property type="match status" value="1"/>
</dbReference>
<dbReference type="OrthoDB" id="6354873at2759"/>
<feature type="domain" description="Fatty acid hydroxylase" evidence="8">
    <location>
        <begin position="134"/>
        <end position="263"/>
    </location>
</feature>
<evidence type="ECO:0000259" key="9">
    <source>
        <dbReference type="Pfam" id="PF08881"/>
    </source>
</evidence>
<evidence type="ECO:0008006" key="12">
    <source>
        <dbReference type="Google" id="ProtNLM"/>
    </source>
</evidence>
<feature type="transmembrane region" description="Helical" evidence="7">
    <location>
        <begin position="203"/>
        <end position="219"/>
    </location>
</feature>
<protein>
    <recommendedName>
        <fullName evidence="12">Fatty acid hydroxylase domain-containing protein</fullName>
    </recommendedName>
</protein>
<dbReference type="InterPro" id="IPR036673">
    <property type="entry name" value="Cyanovirin-N_sf"/>
</dbReference>
<gene>
    <name evidence="10" type="ORF">CFD26_106339</name>
</gene>
<dbReference type="STRING" id="1245748.A0A421D9R3"/>
<organism evidence="10 11">
    <name type="scientific">Aspergillus turcosus</name>
    <dbReference type="NCBI Taxonomy" id="1245748"/>
    <lineage>
        <taxon>Eukaryota</taxon>
        <taxon>Fungi</taxon>
        <taxon>Dikarya</taxon>
        <taxon>Ascomycota</taxon>
        <taxon>Pezizomycotina</taxon>
        <taxon>Eurotiomycetes</taxon>
        <taxon>Eurotiomycetidae</taxon>
        <taxon>Eurotiales</taxon>
        <taxon>Aspergillaceae</taxon>
        <taxon>Aspergillus</taxon>
        <taxon>Aspergillus subgen. Fumigati</taxon>
    </lineage>
</organism>
<evidence type="ECO:0000256" key="1">
    <source>
        <dbReference type="ARBA" id="ARBA00004370"/>
    </source>
</evidence>
<feature type="domain" description="Cyanovirin-N" evidence="9">
    <location>
        <begin position="311"/>
        <end position="373"/>
    </location>
</feature>
<proteinExistence type="predicted"/>
<dbReference type="Pfam" id="PF04116">
    <property type="entry name" value="FA_hydroxylase"/>
    <property type="match status" value="1"/>
</dbReference>
<dbReference type="GO" id="GO:0008610">
    <property type="term" value="P:lipid biosynthetic process"/>
    <property type="evidence" value="ECO:0007669"/>
    <property type="project" value="InterPro"/>
</dbReference>
<dbReference type="AlphaFoldDB" id="A0A421D9R3"/>
<keyword evidence="4" id="KW-0560">Oxidoreductase</keyword>
<evidence type="ECO:0000256" key="6">
    <source>
        <dbReference type="ARBA" id="ARBA00023136"/>
    </source>
</evidence>
<dbReference type="PANTHER" id="PTHR11863">
    <property type="entry name" value="STEROL DESATURASE"/>
    <property type="match status" value="1"/>
</dbReference>
<sequence length="591" mass="67531">MDVALELLDPLILDKAYAWLLPSDPHLADPTSLWPRDNIYRQVISILAITQLGATSLYLFFSALSYYFIFDRRLEYHPRFLPNQIRQEIKSSLSAVPFINILTLPWFLAEVRGKSLLYPSVSDYGWPWLVISSILYMAFNDIAIYWIHRLEHHPSVYKYIHKPHHKWIVPTPWAALAFHPLDGYVQSLPYHVFVFICPMQRHLYMVLFVAVQIWTIFIHDGDMISGHWTEKFINSPAHHTLHHMYFTVNYGQYFTWADTYFGSHRAPEPALDPLHDALKVMRAKGLVDEQGNPIKKPKGETASLAPSTCPNKIANNNAVLEWAIDGAYWNSCKDCSLTNSGSTLQCSCKGSASGYSTTRLNLEEHIANYDGHILSNITGAVTSIPADSSYPVPSDFEFLRTYFLSTSICCAKIMATNAPDLGTVVNRLSLHLANMRQVAEMWKNILVRFFPNREYGEFPFRETHYYIDLNLNTHGYLGLGSVLRTQGFNAGVHFLLVNFTAAPADGSAFAWDGNEHFLKRELYHAMESVPERQRSAIYGLIAIGTYVRFYKYLPDGEFTSVTFADGKQTLHIHVDLIVIRHFLASVKEEWM</sequence>
<evidence type="ECO:0000313" key="11">
    <source>
        <dbReference type="Proteomes" id="UP000215289"/>
    </source>
</evidence>
<comment type="caution">
    <text evidence="10">The sequence shown here is derived from an EMBL/GenBank/DDBJ whole genome shotgun (WGS) entry which is preliminary data.</text>
</comment>
<dbReference type="InterPro" id="IPR006694">
    <property type="entry name" value="Fatty_acid_hydroxylase"/>
</dbReference>
<dbReference type="GO" id="GO:0016491">
    <property type="term" value="F:oxidoreductase activity"/>
    <property type="evidence" value="ECO:0007669"/>
    <property type="project" value="UniProtKB-KW"/>
</dbReference>
<keyword evidence="3 7" id="KW-1133">Transmembrane helix</keyword>
<feature type="transmembrane region" description="Helical" evidence="7">
    <location>
        <begin position="128"/>
        <end position="148"/>
    </location>
</feature>
<dbReference type="InterPro" id="IPR036866">
    <property type="entry name" value="RibonucZ/Hydroxyglut_hydro"/>
</dbReference>
<evidence type="ECO:0000313" key="10">
    <source>
        <dbReference type="EMBL" id="RLL98918.1"/>
    </source>
</evidence>
<dbReference type="Proteomes" id="UP000215289">
    <property type="component" value="Unassembled WGS sequence"/>
</dbReference>
<feature type="transmembrane region" description="Helical" evidence="7">
    <location>
        <begin position="91"/>
        <end position="108"/>
    </location>
</feature>
<dbReference type="GO" id="GO:0016020">
    <property type="term" value="C:membrane"/>
    <property type="evidence" value="ECO:0007669"/>
    <property type="project" value="UniProtKB-SubCell"/>
</dbReference>
<feature type="transmembrane region" description="Helical" evidence="7">
    <location>
        <begin position="43"/>
        <end position="70"/>
    </location>
</feature>
<evidence type="ECO:0000256" key="5">
    <source>
        <dbReference type="ARBA" id="ARBA00023098"/>
    </source>
</evidence>
<dbReference type="InterPro" id="IPR050307">
    <property type="entry name" value="Sterol_Desaturase_Related"/>
</dbReference>
<accession>A0A421D9R3</accession>
<keyword evidence="5" id="KW-0443">Lipid metabolism</keyword>
<reference evidence="10 11" key="1">
    <citation type="submission" date="2018-08" db="EMBL/GenBank/DDBJ databases">
        <title>Draft genome sequences of two Aspergillus turcosus clinical strains isolated from bronchoalveolar lavage fluid: one azole-susceptible and the other azole-resistant.</title>
        <authorList>
            <person name="Parent-Michaud M."/>
            <person name="Dufresne P.J."/>
            <person name="Fournier E."/>
            <person name="Martineau C."/>
            <person name="Moreira S."/>
            <person name="Perkins V."/>
            <person name="De Repentigny L."/>
            <person name="Dufresne S.F."/>
        </authorList>
    </citation>
    <scope>NUCLEOTIDE SEQUENCE [LARGE SCALE GENOMIC DNA]</scope>
    <source>
        <strain evidence="10">HMR AF 1038</strain>
    </source>
</reference>